<dbReference type="GO" id="GO:0034702">
    <property type="term" value="C:monoatomic ion channel complex"/>
    <property type="evidence" value="ECO:0007669"/>
    <property type="project" value="UniProtKB-KW"/>
</dbReference>
<dbReference type="AlphaFoldDB" id="A0AAE0ETK1"/>
<evidence type="ECO:0000259" key="14">
    <source>
        <dbReference type="PROSITE" id="PS50042"/>
    </source>
</evidence>
<dbReference type="InterPro" id="IPR050818">
    <property type="entry name" value="KCNH_animal-type"/>
</dbReference>
<dbReference type="PROSITE" id="PS50042">
    <property type="entry name" value="CNMP_BINDING_3"/>
    <property type="match status" value="1"/>
</dbReference>
<feature type="region of interest" description="Disordered" evidence="12">
    <location>
        <begin position="615"/>
        <end position="646"/>
    </location>
</feature>
<evidence type="ECO:0000256" key="11">
    <source>
        <dbReference type="ARBA" id="ARBA00023303"/>
    </source>
</evidence>
<evidence type="ECO:0000313" key="15">
    <source>
        <dbReference type="EMBL" id="KAK3238420.1"/>
    </source>
</evidence>
<dbReference type="FunFam" id="1.10.287.70:FF:000123">
    <property type="entry name" value="Potassium channel KAT3"/>
    <property type="match status" value="1"/>
</dbReference>
<comment type="caution">
    <text evidence="15">The sequence shown here is derived from an EMBL/GenBank/DDBJ whole genome shotgun (WGS) entry which is preliminary data.</text>
</comment>
<dbReference type="Pfam" id="PF00520">
    <property type="entry name" value="Ion_trans"/>
    <property type="match status" value="1"/>
</dbReference>
<evidence type="ECO:0000256" key="12">
    <source>
        <dbReference type="SAM" id="MobiDB-lite"/>
    </source>
</evidence>
<gene>
    <name evidence="15" type="ORF">CYMTET_51567</name>
</gene>
<keyword evidence="5" id="KW-0631">Potassium channel</keyword>
<dbReference type="CDD" id="cd00038">
    <property type="entry name" value="CAP_ED"/>
    <property type="match status" value="1"/>
</dbReference>
<evidence type="ECO:0000256" key="3">
    <source>
        <dbReference type="ARBA" id="ARBA00022538"/>
    </source>
</evidence>
<name>A0AAE0ETK1_9CHLO</name>
<evidence type="ECO:0000256" key="8">
    <source>
        <dbReference type="ARBA" id="ARBA00022989"/>
    </source>
</evidence>
<keyword evidence="2" id="KW-0813">Transport</keyword>
<dbReference type="Gene3D" id="1.10.287.70">
    <property type="match status" value="1"/>
</dbReference>
<evidence type="ECO:0000256" key="1">
    <source>
        <dbReference type="ARBA" id="ARBA00004141"/>
    </source>
</evidence>
<dbReference type="PRINTS" id="PR01463">
    <property type="entry name" value="EAGCHANLFMLY"/>
</dbReference>
<evidence type="ECO:0000256" key="10">
    <source>
        <dbReference type="ARBA" id="ARBA00023136"/>
    </source>
</evidence>
<feature type="transmembrane region" description="Helical" evidence="13">
    <location>
        <begin position="335"/>
        <end position="357"/>
    </location>
</feature>
<evidence type="ECO:0000256" key="5">
    <source>
        <dbReference type="ARBA" id="ARBA00022826"/>
    </source>
</evidence>
<dbReference type="SUPFAM" id="SSF51206">
    <property type="entry name" value="cAMP-binding domain-like"/>
    <property type="match status" value="1"/>
</dbReference>
<comment type="subcellular location">
    <subcellularLocation>
        <location evidence="1">Membrane</location>
        <topology evidence="1">Multi-pass membrane protein</topology>
    </subcellularLocation>
</comment>
<feature type="transmembrane region" description="Helical" evidence="13">
    <location>
        <begin position="134"/>
        <end position="159"/>
    </location>
</feature>
<dbReference type="InterPro" id="IPR005821">
    <property type="entry name" value="Ion_trans_dom"/>
</dbReference>
<feature type="compositionally biased region" description="Basic residues" evidence="12">
    <location>
        <begin position="615"/>
        <end position="627"/>
    </location>
</feature>
<dbReference type="SUPFAM" id="SSF81324">
    <property type="entry name" value="Voltage-gated potassium channels"/>
    <property type="match status" value="1"/>
</dbReference>
<dbReference type="InterPro" id="IPR014710">
    <property type="entry name" value="RmlC-like_jellyroll"/>
</dbReference>
<dbReference type="InterPro" id="IPR018490">
    <property type="entry name" value="cNMP-bd_dom_sf"/>
</dbReference>
<dbReference type="SMART" id="SM00100">
    <property type="entry name" value="cNMP"/>
    <property type="match status" value="1"/>
</dbReference>
<dbReference type="InterPro" id="IPR000595">
    <property type="entry name" value="cNMP-bd_dom"/>
</dbReference>
<evidence type="ECO:0000256" key="2">
    <source>
        <dbReference type="ARBA" id="ARBA00022448"/>
    </source>
</evidence>
<evidence type="ECO:0000256" key="6">
    <source>
        <dbReference type="ARBA" id="ARBA00022882"/>
    </source>
</evidence>
<proteinExistence type="predicted"/>
<dbReference type="GO" id="GO:0042391">
    <property type="term" value="P:regulation of membrane potential"/>
    <property type="evidence" value="ECO:0007669"/>
    <property type="project" value="TreeGrafter"/>
</dbReference>
<evidence type="ECO:0000313" key="16">
    <source>
        <dbReference type="Proteomes" id="UP001190700"/>
    </source>
</evidence>
<evidence type="ECO:0000256" key="9">
    <source>
        <dbReference type="ARBA" id="ARBA00023065"/>
    </source>
</evidence>
<keyword evidence="7" id="KW-0630">Potassium</keyword>
<keyword evidence="8 13" id="KW-1133">Transmembrane helix</keyword>
<feature type="transmembrane region" description="Helical" evidence="13">
    <location>
        <begin position="180"/>
        <end position="200"/>
    </location>
</feature>
<dbReference type="Gene3D" id="1.10.287.630">
    <property type="entry name" value="Helix hairpin bin"/>
    <property type="match status" value="1"/>
</dbReference>
<keyword evidence="11" id="KW-0407">Ion channel</keyword>
<dbReference type="PANTHER" id="PTHR10217">
    <property type="entry name" value="VOLTAGE AND LIGAND GATED POTASSIUM CHANNEL"/>
    <property type="match status" value="1"/>
</dbReference>
<sequence length="799" mass="93388">MTELYAVTASSSTPTREEQVPSPRLLTSYFVQKPSSRIFSVFEASQSFFEYLSGVRRKFYIRHRLLHLKRGHSMFEHVEIPEAKSSDWVLDPRHTTSRRWDKLLLVCMAWTCVVTPYEVAFLSKQNGARYKPTIIFFFNRLLDIVFTLDIVLNLFTGYYDPHTGQWVLELKKIFKRYMRGWFAVDLISVLPVDYISIAVSEADLRAVRLIRVLRLLRLFKLLRVLRVSRIFRRIESSFDLDYCLIEMLRFAVWTCLLAHWVACGMSLIDSLQPASSWTWLDNYFCEYPVECDPRDTEIAWDLYVTSLYWSITTITTIGYGDIAPQNPVERMLTNLVMLIGAFQYGYIIGGLSSILATRDLRKNRYIRTMMELNAFMDEGKFPQSTKRRLREYFKYRANSPDVNSYHAILRALSPTLRGEVARLTDNNWLTHVKGFEGFPGELISEVALVIQQQTYPPGEYVFQRGRVADTMYIIKKGLIFCAGRFYCRWNTLKEDCLYKTSKHDDSALTTTYSDIWFIPQHMMCNILVQYPEHARSLRRSIIRRIFREEVRAYMQAVHAFDNLDSELRGSVEAVAKFTFFGSLNMRAQFYFQKLQLSTRFTDRVGVMRTLKRAQRRFQNKPQRHYKRPGNNDPFLEPEIPQSPQSNHLSMIEDDALDSDADAIESQRRPEELGVRTLSMLSTRLPEWRMPRMQIPGESRFEDLVADTRDSTRNRIDRLEEAMESKHKELDKKLTYITKLLEHSLSKEILVRAHAEAETQMQTQTGIGTVKRRTRVPTAYTASLKPVRGPSVTPIDYDET</sequence>
<evidence type="ECO:0000256" key="4">
    <source>
        <dbReference type="ARBA" id="ARBA00022692"/>
    </source>
</evidence>
<evidence type="ECO:0000256" key="13">
    <source>
        <dbReference type="SAM" id="Phobius"/>
    </source>
</evidence>
<keyword evidence="4 13" id="KW-0812">Transmembrane</keyword>
<dbReference type="GO" id="GO:0005886">
    <property type="term" value="C:plasma membrane"/>
    <property type="evidence" value="ECO:0007669"/>
    <property type="project" value="TreeGrafter"/>
</dbReference>
<keyword evidence="6" id="KW-0851">Voltage-gated channel</keyword>
<feature type="domain" description="Cyclic nucleotide-binding" evidence="14">
    <location>
        <begin position="434"/>
        <end position="479"/>
    </location>
</feature>
<organism evidence="15 16">
    <name type="scientific">Cymbomonas tetramitiformis</name>
    <dbReference type="NCBI Taxonomy" id="36881"/>
    <lineage>
        <taxon>Eukaryota</taxon>
        <taxon>Viridiplantae</taxon>
        <taxon>Chlorophyta</taxon>
        <taxon>Pyramimonadophyceae</taxon>
        <taxon>Pyramimonadales</taxon>
        <taxon>Pyramimonadaceae</taxon>
        <taxon>Cymbomonas</taxon>
    </lineage>
</organism>
<protein>
    <recommendedName>
        <fullName evidence="14">Cyclic nucleotide-binding domain-containing protein</fullName>
    </recommendedName>
</protein>
<keyword evidence="16" id="KW-1185">Reference proteome</keyword>
<dbReference type="EMBL" id="LGRX02034217">
    <property type="protein sequence ID" value="KAK3238420.1"/>
    <property type="molecule type" value="Genomic_DNA"/>
</dbReference>
<dbReference type="InterPro" id="IPR003938">
    <property type="entry name" value="K_chnl_volt-dep_EAG/ELK/ERG"/>
</dbReference>
<dbReference type="GO" id="GO:0005249">
    <property type="term" value="F:voltage-gated potassium channel activity"/>
    <property type="evidence" value="ECO:0007669"/>
    <property type="project" value="InterPro"/>
</dbReference>
<dbReference type="Proteomes" id="UP001190700">
    <property type="component" value="Unassembled WGS sequence"/>
</dbReference>
<keyword evidence="10 13" id="KW-0472">Membrane</keyword>
<keyword evidence="3" id="KW-0633">Potassium transport</keyword>
<reference evidence="15 16" key="1">
    <citation type="journal article" date="2015" name="Genome Biol. Evol.">
        <title>Comparative Genomics of a Bacterivorous Green Alga Reveals Evolutionary Causalities and Consequences of Phago-Mixotrophic Mode of Nutrition.</title>
        <authorList>
            <person name="Burns J.A."/>
            <person name="Paasch A."/>
            <person name="Narechania A."/>
            <person name="Kim E."/>
        </authorList>
    </citation>
    <scope>NUCLEOTIDE SEQUENCE [LARGE SCALE GENOMIC DNA]</scope>
    <source>
        <strain evidence="15 16">PLY_AMNH</strain>
    </source>
</reference>
<dbReference type="Gene3D" id="2.60.120.10">
    <property type="entry name" value="Jelly Rolls"/>
    <property type="match status" value="1"/>
</dbReference>
<accession>A0AAE0ETK1</accession>
<keyword evidence="9" id="KW-0406">Ion transport</keyword>
<dbReference type="PANTHER" id="PTHR10217:SF435">
    <property type="entry name" value="POTASSIUM VOLTAGE-GATED CHANNEL PROTEIN EAG"/>
    <property type="match status" value="1"/>
</dbReference>
<evidence type="ECO:0000256" key="7">
    <source>
        <dbReference type="ARBA" id="ARBA00022958"/>
    </source>
</evidence>